<proteinExistence type="predicted"/>
<accession>A0A133N9D7</accession>
<dbReference type="EMBL" id="LRPY01000294">
    <property type="protein sequence ID" value="KXA12922.1"/>
    <property type="molecule type" value="Genomic_DNA"/>
</dbReference>
<sequence>MTSYKRAYDLASEFLENLDVKKYWREPKKLFKVMGWELIEYSIWDNANLSMEAYCSYQDNKFFILYCKENYKPRITFNFHHEAGHIIGAHPILYGDNLCKSSIATEKRYLETEATIIGRNVFLPARIIDYIIKNFKGDILTIKRYFVETYNVSWEYINARFEILNEDLKYMNYPKWFYSEETKEYGYFFDWYLKSQYKPFIERYKEAYKISPRRLMGKYSLEIPLSEFVFECTGAYNIRESDMEIEFEYTGVCEDLEKYNISLSNKKAIIKVYEYPENEVNQVTDIELIDK</sequence>
<comment type="caution">
    <text evidence="1">The sequence shown here is derived from an EMBL/GenBank/DDBJ whole genome shotgun (WGS) entry which is preliminary data.</text>
</comment>
<gene>
    <name evidence="1" type="ORF">HMPREF3221_02443</name>
</gene>
<keyword evidence="2" id="KW-1185">Reference proteome</keyword>
<evidence type="ECO:0000313" key="2">
    <source>
        <dbReference type="Proteomes" id="UP000070401"/>
    </source>
</evidence>
<dbReference type="AlphaFoldDB" id="A0A133N9D7"/>
<reference evidence="2" key="1">
    <citation type="submission" date="2016-01" db="EMBL/GenBank/DDBJ databases">
        <authorList>
            <person name="Mitreva M."/>
            <person name="Pepin K.H."/>
            <person name="Mihindukulasuriya K.A."/>
            <person name="Fulton R."/>
            <person name="Fronick C."/>
            <person name="O'Laughlin M."/>
            <person name="Miner T."/>
            <person name="Herter B."/>
            <person name="Rosa B.A."/>
            <person name="Cordes M."/>
            <person name="Tomlinson C."/>
            <person name="Wollam A."/>
            <person name="Palsikar V.B."/>
            <person name="Mardis E.R."/>
            <person name="Wilson R.K."/>
        </authorList>
    </citation>
    <scope>NUCLEOTIDE SEQUENCE [LARGE SCALE GENOMIC DNA]</scope>
    <source>
        <strain evidence="2">MJR7757B</strain>
    </source>
</reference>
<dbReference type="RefSeq" id="WP_060798995.1">
    <property type="nucleotide sequence ID" value="NZ_KQ956800.1"/>
</dbReference>
<organism evidence="1 2">
    <name type="scientific">Fusobacterium nucleatum</name>
    <dbReference type="NCBI Taxonomy" id="851"/>
    <lineage>
        <taxon>Bacteria</taxon>
        <taxon>Fusobacteriati</taxon>
        <taxon>Fusobacteriota</taxon>
        <taxon>Fusobacteriia</taxon>
        <taxon>Fusobacteriales</taxon>
        <taxon>Fusobacteriaceae</taxon>
        <taxon>Fusobacterium</taxon>
    </lineage>
</organism>
<protein>
    <submittedName>
        <fullName evidence="1">Uncharacterized protein</fullName>
    </submittedName>
</protein>
<dbReference type="PATRIC" id="fig|851.8.peg.2476"/>
<name>A0A133N9D7_FUSNU</name>
<dbReference type="Proteomes" id="UP000070401">
    <property type="component" value="Unassembled WGS sequence"/>
</dbReference>
<evidence type="ECO:0000313" key="1">
    <source>
        <dbReference type="EMBL" id="KXA12922.1"/>
    </source>
</evidence>